<evidence type="ECO:0000256" key="2">
    <source>
        <dbReference type="PIRSR" id="PIRSR605511-1"/>
    </source>
</evidence>
<dbReference type="InterPro" id="IPR005511">
    <property type="entry name" value="SMP-30"/>
</dbReference>
<comment type="cofactor">
    <cofactor evidence="3">
        <name>Zn(2+)</name>
        <dbReference type="ChEBI" id="CHEBI:29105"/>
    </cofactor>
    <text evidence="3">Binds 1 divalent metal cation per subunit.</text>
</comment>
<gene>
    <name evidence="5" type="ORF">GPY61_28870</name>
</gene>
<dbReference type="InterPro" id="IPR011042">
    <property type="entry name" value="6-blade_b-propeller_TolB-like"/>
</dbReference>
<protein>
    <submittedName>
        <fullName evidence="5">Gluconolaconase</fullName>
    </submittedName>
</protein>
<accession>A0A7X3KAD6</accession>
<dbReference type="Proteomes" id="UP000443353">
    <property type="component" value="Unassembled WGS sequence"/>
</dbReference>
<dbReference type="GO" id="GO:0004341">
    <property type="term" value="F:gluconolactonase activity"/>
    <property type="evidence" value="ECO:0007669"/>
    <property type="project" value="TreeGrafter"/>
</dbReference>
<dbReference type="PANTHER" id="PTHR10907">
    <property type="entry name" value="REGUCALCIN"/>
    <property type="match status" value="1"/>
</dbReference>
<reference evidence="5 6" key="1">
    <citation type="submission" date="2019-12" db="EMBL/GenBank/DDBJ databases">
        <authorList>
            <person name="Li C."/>
            <person name="Zhao J."/>
        </authorList>
    </citation>
    <scope>NUCLEOTIDE SEQUENCE [LARGE SCALE GENOMIC DNA]</scope>
    <source>
        <strain evidence="5 6">NEAU-DD11</strain>
    </source>
</reference>
<evidence type="ECO:0000313" key="6">
    <source>
        <dbReference type="Proteomes" id="UP000443353"/>
    </source>
</evidence>
<evidence type="ECO:0000256" key="1">
    <source>
        <dbReference type="ARBA" id="ARBA00008853"/>
    </source>
</evidence>
<evidence type="ECO:0000256" key="3">
    <source>
        <dbReference type="PIRSR" id="PIRSR605511-2"/>
    </source>
</evidence>
<dbReference type="Gene3D" id="2.120.10.30">
    <property type="entry name" value="TolB, C-terminal domain"/>
    <property type="match status" value="1"/>
</dbReference>
<feature type="active site" description="Proton donor/acceptor" evidence="2">
    <location>
        <position position="199"/>
    </location>
</feature>
<evidence type="ECO:0000259" key="4">
    <source>
        <dbReference type="Pfam" id="PF08450"/>
    </source>
</evidence>
<keyword evidence="3" id="KW-0862">Zinc</keyword>
<dbReference type="AlphaFoldDB" id="A0A7X3KAD6"/>
<dbReference type="RefSeq" id="WP_160410578.1">
    <property type="nucleotide sequence ID" value="NZ_WSES01000010.1"/>
</dbReference>
<dbReference type="GO" id="GO:0019853">
    <property type="term" value="P:L-ascorbic acid biosynthetic process"/>
    <property type="evidence" value="ECO:0007669"/>
    <property type="project" value="TreeGrafter"/>
</dbReference>
<dbReference type="SUPFAM" id="SSF63829">
    <property type="entry name" value="Calcium-dependent phosphotriesterase"/>
    <property type="match status" value="1"/>
</dbReference>
<feature type="binding site" evidence="3">
    <location>
        <position position="98"/>
    </location>
    <ligand>
        <name>substrate</name>
    </ligand>
</feature>
<feature type="domain" description="SMP-30/Gluconolactonase/LRE-like region" evidence="4">
    <location>
        <begin position="12"/>
        <end position="258"/>
    </location>
</feature>
<evidence type="ECO:0000313" key="5">
    <source>
        <dbReference type="EMBL" id="MVW63948.1"/>
    </source>
</evidence>
<name>A0A7X3KAD6_9BURK</name>
<feature type="binding site" evidence="3">
    <location>
        <position position="199"/>
    </location>
    <ligand>
        <name>a divalent metal cation</name>
        <dbReference type="ChEBI" id="CHEBI:60240"/>
    </ligand>
</feature>
<dbReference type="EMBL" id="WSES01000010">
    <property type="protein sequence ID" value="MVW63948.1"/>
    <property type="molecule type" value="Genomic_DNA"/>
</dbReference>
<organism evidence="5 6">
    <name type="scientific">Massilia cellulosiltytica</name>
    <dbReference type="NCBI Taxonomy" id="2683234"/>
    <lineage>
        <taxon>Bacteria</taxon>
        <taxon>Pseudomonadati</taxon>
        <taxon>Pseudomonadota</taxon>
        <taxon>Betaproteobacteria</taxon>
        <taxon>Burkholderiales</taxon>
        <taxon>Oxalobacteraceae</taxon>
        <taxon>Telluria group</taxon>
        <taxon>Massilia</taxon>
    </lineage>
</organism>
<dbReference type="PRINTS" id="PR01790">
    <property type="entry name" value="SMP30FAMILY"/>
</dbReference>
<feature type="binding site" evidence="3">
    <location>
        <position position="100"/>
    </location>
    <ligand>
        <name>substrate</name>
    </ligand>
</feature>
<keyword evidence="6" id="KW-1185">Reference proteome</keyword>
<comment type="caution">
    <text evidence="5">The sequence shown here is derived from an EMBL/GenBank/DDBJ whole genome shotgun (WGS) entry which is preliminary data.</text>
</comment>
<comment type="similarity">
    <text evidence="1">Belongs to the SMP-30/CGR1 family.</text>
</comment>
<dbReference type="Pfam" id="PF08450">
    <property type="entry name" value="SGL"/>
    <property type="match status" value="1"/>
</dbReference>
<keyword evidence="3" id="KW-0479">Metal-binding</keyword>
<dbReference type="InterPro" id="IPR013658">
    <property type="entry name" value="SGL"/>
</dbReference>
<sequence length="295" mass="31655">MMELAVDGRNVLGEGIIWDDKGARLFWTDIEGSELWSHAPATGALQRWPLPERLCSMALTHDDGRLLLGLASGLAFFDLASGDLDRICDVEADLPTTRLNDGRTDRQGRFVFGVFNQAENPKEPIGGFYRLNHDLSLERLPLGGVAIANSICFSPDGRTMYYADSGTREIRCCDYDPDTGAVANLREFAAADAAPGDPDGSTIDADGYLWSTRWGAGQVVRFAPDGTVDRVLTLPAPQPTCPAFGGPGLDMLYVTSATVGLRAGQLADAPKSGGVFAKSLTIKGLAEVKFAGQRR</sequence>
<proteinExistence type="inferred from homology"/>
<feature type="binding site" evidence="3">
    <location>
        <position position="149"/>
    </location>
    <ligand>
        <name>a divalent metal cation</name>
        <dbReference type="ChEBI" id="CHEBI:60240"/>
    </ligand>
</feature>
<dbReference type="PANTHER" id="PTHR10907:SF47">
    <property type="entry name" value="REGUCALCIN"/>
    <property type="match status" value="1"/>
</dbReference>
<feature type="binding site" evidence="3">
    <location>
        <position position="14"/>
    </location>
    <ligand>
        <name>a divalent metal cation</name>
        <dbReference type="ChEBI" id="CHEBI:60240"/>
    </ligand>
</feature>
<dbReference type="GO" id="GO:0005509">
    <property type="term" value="F:calcium ion binding"/>
    <property type="evidence" value="ECO:0007669"/>
    <property type="project" value="TreeGrafter"/>
</dbReference>